<evidence type="ECO:0000256" key="1">
    <source>
        <dbReference type="SAM" id="MobiDB-lite"/>
    </source>
</evidence>
<proteinExistence type="predicted"/>
<name>A0AAQ3K9U2_9LILI</name>
<dbReference type="AlphaFoldDB" id="A0AAQ3K9U2"/>
<evidence type="ECO:0000313" key="2">
    <source>
        <dbReference type="EMBL" id="WOL04878.1"/>
    </source>
</evidence>
<evidence type="ECO:0000313" key="3">
    <source>
        <dbReference type="Proteomes" id="UP001327560"/>
    </source>
</evidence>
<accession>A0AAQ3K9U2</accession>
<feature type="region of interest" description="Disordered" evidence="1">
    <location>
        <begin position="43"/>
        <end position="76"/>
    </location>
</feature>
<feature type="compositionally biased region" description="Polar residues" evidence="1">
    <location>
        <begin position="11"/>
        <end position="26"/>
    </location>
</feature>
<gene>
    <name evidence="2" type="ORF">Cni_G13600</name>
</gene>
<organism evidence="2 3">
    <name type="scientific">Canna indica</name>
    <name type="common">Indian-shot</name>
    <dbReference type="NCBI Taxonomy" id="4628"/>
    <lineage>
        <taxon>Eukaryota</taxon>
        <taxon>Viridiplantae</taxon>
        <taxon>Streptophyta</taxon>
        <taxon>Embryophyta</taxon>
        <taxon>Tracheophyta</taxon>
        <taxon>Spermatophyta</taxon>
        <taxon>Magnoliopsida</taxon>
        <taxon>Liliopsida</taxon>
        <taxon>Zingiberales</taxon>
        <taxon>Cannaceae</taxon>
        <taxon>Canna</taxon>
    </lineage>
</organism>
<feature type="region of interest" description="Disordered" evidence="1">
    <location>
        <begin position="1"/>
        <end position="29"/>
    </location>
</feature>
<protein>
    <submittedName>
        <fullName evidence="2">Uncharacterized protein</fullName>
    </submittedName>
</protein>
<sequence length="76" mass="8482">MGRPANYLAQAINSRPQGALPSSTEKNPMEQCKLITLMSGKEVGIKMDETKDVEEPAKKESSPIKPEREHNESDKR</sequence>
<dbReference type="Proteomes" id="UP001327560">
    <property type="component" value="Chromosome 4"/>
</dbReference>
<reference evidence="2 3" key="1">
    <citation type="submission" date="2023-10" db="EMBL/GenBank/DDBJ databases">
        <title>Chromosome-scale genome assembly provides insights into flower coloration mechanisms of Canna indica.</title>
        <authorList>
            <person name="Li C."/>
        </authorList>
    </citation>
    <scope>NUCLEOTIDE SEQUENCE [LARGE SCALE GENOMIC DNA]</scope>
    <source>
        <tissue evidence="2">Flower</tissue>
    </source>
</reference>
<keyword evidence="3" id="KW-1185">Reference proteome</keyword>
<dbReference type="EMBL" id="CP136893">
    <property type="protein sequence ID" value="WOL04878.1"/>
    <property type="molecule type" value="Genomic_DNA"/>
</dbReference>